<evidence type="ECO:0000256" key="12">
    <source>
        <dbReference type="ARBA" id="ARBA00061206"/>
    </source>
</evidence>
<feature type="domain" description="Fibronectin type-III" evidence="18">
    <location>
        <begin position="334"/>
        <end position="429"/>
    </location>
</feature>
<feature type="domain" description="Ig-like" evidence="17">
    <location>
        <begin position="31"/>
        <end position="117"/>
    </location>
</feature>
<comment type="subunit">
    <text evidence="13">Interacts with SLIT2 and ENAH.</text>
</comment>
<dbReference type="GO" id="GO:0098609">
    <property type="term" value="P:cell-cell adhesion"/>
    <property type="evidence" value="ECO:0007669"/>
    <property type="project" value="TreeGrafter"/>
</dbReference>
<dbReference type="SMART" id="SM00408">
    <property type="entry name" value="IGc2"/>
    <property type="match status" value="2"/>
</dbReference>
<gene>
    <name evidence="19" type="primary">ROBO4</name>
</gene>
<evidence type="ECO:0000256" key="5">
    <source>
        <dbReference type="ARBA" id="ARBA00022737"/>
    </source>
</evidence>
<keyword evidence="10" id="KW-0393">Immunoglobulin domain</keyword>
<comment type="function">
    <text evidence="11">Receptor for Slit proteins, at least for SLIT2, and seems to be involved in angiogenesis and vascular patterning. May mediate the inhibition of primary endothelial cell migration by Slit proteins. Involved in the maintenance of endothelial barrier organization and function.</text>
</comment>
<dbReference type="Gene3D" id="2.60.40.10">
    <property type="entry name" value="Immunoglobulins"/>
    <property type="match status" value="4"/>
</dbReference>
<reference evidence="19" key="1">
    <citation type="submission" date="2019-03" db="UniProtKB">
        <authorList>
            <consortium name="Ensembl"/>
        </authorList>
    </citation>
    <scope>IDENTIFICATION</scope>
</reference>
<feature type="signal peptide" evidence="16">
    <location>
        <begin position="1"/>
        <end position="26"/>
    </location>
</feature>
<keyword evidence="4 16" id="KW-0732">Signal</keyword>
<feature type="domain" description="Ig-like" evidence="17">
    <location>
        <begin position="128"/>
        <end position="215"/>
    </location>
</feature>
<evidence type="ECO:0000256" key="10">
    <source>
        <dbReference type="ARBA" id="ARBA00023319"/>
    </source>
</evidence>
<keyword evidence="2" id="KW-0597">Phosphoprotein</keyword>
<dbReference type="Ensembl" id="ENSUMAT00000002067.1">
    <property type="protein sequence ID" value="ENSUMAP00000001657.1"/>
    <property type="gene ID" value="ENSUMAG00000001454.1"/>
</dbReference>
<dbReference type="Pfam" id="PF13927">
    <property type="entry name" value="Ig_3"/>
    <property type="match status" value="1"/>
</dbReference>
<proteinExistence type="inferred from homology"/>
<dbReference type="PROSITE" id="PS50835">
    <property type="entry name" value="IG_LIKE"/>
    <property type="match status" value="2"/>
</dbReference>
<dbReference type="Pfam" id="PF00041">
    <property type="entry name" value="fn3"/>
    <property type="match status" value="1"/>
</dbReference>
<organism evidence="19">
    <name type="scientific">Ursus maritimus</name>
    <name type="common">Polar bear</name>
    <name type="synonym">Thalarctos maritimus</name>
    <dbReference type="NCBI Taxonomy" id="29073"/>
    <lineage>
        <taxon>Eukaryota</taxon>
        <taxon>Metazoa</taxon>
        <taxon>Chordata</taxon>
        <taxon>Craniata</taxon>
        <taxon>Vertebrata</taxon>
        <taxon>Euteleostomi</taxon>
        <taxon>Mammalia</taxon>
        <taxon>Eutheria</taxon>
        <taxon>Laurasiatheria</taxon>
        <taxon>Carnivora</taxon>
        <taxon>Caniformia</taxon>
        <taxon>Ursidae</taxon>
        <taxon>Ursus</taxon>
    </lineage>
</organism>
<evidence type="ECO:0000256" key="7">
    <source>
        <dbReference type="ARBA" id="ARBA00023157"/>
    </source>
</evidence>
<feature type="compositionally biased region" description="Low complexity" evidence="15">
    <location>
        <begin position="517"/>
        <end position="533"/>
    </location>
</feature>
<dbReference type="InterPro" id="IPR013783">
    <property type="entry name" value="Ig-like_fold"/>
</dbReference>
<dbReference type="GO" id="GO:0061028">
    <property type="term" value="P:establishment of endothelial barrier"/>
    <property type="evidence" value="ECO:0007669"/>
    <property type="project" value="Ensembl"/>
</dbReference>
<comment type="similarity">
    <text evidence="12">Belongs to the immunoglobulin superfamily. ROBO family.</text>
</comment>
<evidence type="ECO:0000256" key="15">
    <source>
        <dbReference type="SAM" id="MobiDB-lite"/>
    </source>
</evidence>
<dbReference type="FunFam" id="2.60.40.10:FF:000844">
    <property type="entry name" value="roundabout homolog 4 isoform X1"/>
    <property type="match status" value="1"/>
</dbReference>
<accession>A0A452T1J7</accession>
<dbReference type="AlphaFoldDB" id="A0A452T1J7"/>
<keyword evidence="6" id="KW-0221">Differentiation</keyword>
<dbReference type="PANTHER" id="PTHR44170:SF11">
    <property type="entry name" value="ROUNDABOUT HOMOLOG 4"/>
    <property type="match status" value="1"/>
</dbReference>
<dbReference type="PROSITE" id="PS50853">
    <property type="entry name" value="FN3"/>
    <property type="match status" value="2"/>
</dbReference>
<dbReference type="GeneTree" id="ENSGT00940000161382"/>
<dbReference type="GO" id="GO:0043534">
    <property type="term" value="P:blood vessel endothelial cell migration"/>
    <property type="evidence" value="ECO:0007669"/>
    <property type="project" value="Ensembl"/>
</dbReference>
<evidence type="ECO:0000256" key="8">
    <source>
        <dbReference type="ARBA" id="ARBA00023170"/>
    </source>
</evidence>
<feature type="chain" id="PRO_5019477739" description="Roundabout homolog 4" evidence="16">
    <location>
        <begin position="27"/>
        <end position="981"/>
    </location>
</feature>
<name>A0A452T1J7_URSMA</name>
<keyword evidence="3" id="KW-0037">Angiogenesis</keyword>
<evidence type="ECO:0000256" key="4">
    <source>
        <dbReference type="ARBA" id="ARBA00022729"/>
    </source>
</evidence>
<evidence type="ECO:0000256" key="1">
    <source>
        <dbReference type="ARBA" id="ARBA00022473"/>
    </source>
</evidence>
<feature type="compositionally biased region" description="Low complexity" evidence="15">
    <location>
        <begin position="723"/>
        <end position="768"/>
    </location>
</feature>
<evidence type="ECO:0000256" key="13">
    <source>
        <dbReference type="ARBA" id="ARBA00063418"/>
    </source>
</evidence>
<dbReference type="InterPro" id="IPR007110">
    <property type="entry name" value="Ig-like_dom"/>
</dbReference>
<dbReference type="InterPro" id="IPR003599">
    <property type="entry name" value="Ig_sub"/>
</dbReference>
<feature type="region of interest" description="Disordered" evidence="15">
    <location>
        <begin position="692"/>
        <end position="772"/>
    </location>
</feature>
<evidence type="ECO:0000256" key="11">
    <source>
        <dbReference type="ARBA" id="ARBA00057910"/>
    </source>
</evidence>
<dbReference type="InterPro" id="IPR036179">
    <property type="entry name" value="Ig-like_dom_sf"/>
</dbReference>
<dbReference type="SMART" id="SM00409">
    <property type="entry name" value="IG"/>
    <property type="match status" value="2"/>
</dbReference>
<feature type="region of interest" description="Disordered" evidence="15">
    <location>
        <begin position="920"/>
        <end position="964"/>
    </location>
</feature>
<dbReference type="FunFam" id="2.60.40.10:FF:000929">
    <property type="entry name" value="Roundabout guidance receptor 4"/>
    <property type="match status" value="1"/>
</dbReference>
<evidence type="ECO:0000256" key="6">
    <source>
        <dbReference type="ARBA" id="ARBA00022782"/>
    </source>
</evidence>
<dbReference type="GO" id="GO:0009897">
    <property type="term" value="C:external side of plasma membrane"/>
    <property type="evidence" value="ECO:0007669"/>
    <property type="project" value="Ensembl"/>
</dbReference>
<evidence type="ECO:0000256" key="16">
    <source>
        <dbReference type="SAM" id="SignalP"/>
    </source>
</evidence>
<evidence type="ECO:0000259" key="18">
    <source>
        <dbReference type="PROSITE" id="PS50853"/>
    </source>
</evidence>
<feature type="region of interest" description="Disordered" evidence="15">
    <location>
        <begin position="517"/>
        <end position="538"/>
    </location>
</feature>
<dbReference type="InterPro" id="IPR003961">
    <property type="entry name" value="FN3_dom"/>
</dbReference>
<dbReference type="InterPro" id="IPR036116">
    <property type="entry name" value="FN3_sf"/>
</dbReference>
<evidence type="ECO:0000256" key="9">
    <source>
        <dbReference type="ARBA" id="ARBA00023180"/>
    </source>
</evidence>
<evidence type="ECO:0000313" key="19">
    <source>
        <dbReference type="Ensembl" id="ENSUMAP00000001657"/>
    </source>
</evidence>
<dbReference type="InterPro" id="IPR013098">
    <property type="entry name" value="Ig_I-set"/>
</dbReference>
<dbReference type="SUPFAM" id="SSF49265">
    <property type="entry name" value="Fibronectin type III"/>
    <property type="match status" value="1"/>
</dbReference>
<keyword evidence="7" id="KW-1015">Disulfide bond</keyword>
<dbReference type="Pfam" id="PF07679">
    <property type="entry name" value="I-set"/>
    <property type="match status" value="1"/>
</dbReference>
<dbReference type="InterPro" id="IPR003598">
    <property type="entry name" value="Ig_sub2"/>
</dbReference>
<feature type="compositionally biased region" description="Low complexity" evidence="15">
    <location>
        <begin position="954"/>
        <end position="964"/>
    </location>
</feature>
<evidence type="ECO:0000256" key="3">
    <source>
        <dbReference type="ARBA" id="ARBA00022657"/>
    </source>
</evidence>
<dbReference type="GO" id="GO:0001525">
    <property type="term" value="P:angiogenesis"/>
    <property type="evidence" value="ECO:0007669"/>
    <property type="project" value="UniProtKB-KW"/>
</dbReference>
<protein>
    <recommendedName>
        <fullName evidence="14">Roundabout homolog 4</fullName>
    </recommendedName>
</protein>
<evidence type="ECO:0000259" key="17">
    <source>
        <dbReference type="PROSITE" id="PS50835"/>
    </source>
</evidence>
<dbReference type="GO" id="GO:0038023">
    <property type="term" value="F:signaling receptor activity"/>
    <property type="evidence" value="ECO:0007669"/>
    <property type="project" value="Ensembl"/>
</dbReference>
<dbReference type="CDD" id="cd00063">
    <property type="entry name" value="FN3"/>
    <property type="match status" value="1"/>
</dbReference>
<sequence>MGSGGAGLLGAPGPLPLLLLLVTGMAQDSPPQILVHPQDQLLQGPGPAKMSCRASGQPPPTIRWLLNGQPLSMVPPDNHHLLPDGTLLLMRPPAQGRAHDDQALPADLAVYTCEASNRLGTEALVLREDFQTQPQDTVATVGEQVVLGCGPPWGHPEPTVSWWKDGKPLALQPGRHVVSRGSLQMARAEKSDAGTYMCVATNSAGRRESRAARVSVQEPQNYKEPLELLAVHIQLENVPDPTKSTRPEPAVWLSWRVSGPAAPAQSYTALFRVQTAPGGPGAPWAEALLAGWQSAELGGLLWGQDYEFKVRPSSGRAQGPDSNVLLLRLPEQVPSAPPQEVTLKPGNSSVLVSWFPPPAENHNGIIRGYQVWRLGNTSLPPANWTVAGEQTQLEIATRKPGSYCVQVAAVTGAGTGPPSSPVCLLLERTMERATQELSDGPWTLEQLRATLRRPEVIAGGGVLLWLLLLGTAVCGPRRHRAGVHLGPGLYRYTSEDAILKHRMDHSDSPWLADTWRSTSGSRDLSSSSSISSRLGADPRDPLDCRRSLISWDPRSPGVPLLPDTSTFYGSLIAELPSGPPARPSPKTPAVRRLPLQLARLSSPWPSPDSLCRGRGLASPRLPLAPAEAWKARKKQELQQANSSPPLQASCPLELWASELGNRGSKNLSQSPGAVPQALVAWRALGPQLLSSSNELASRPLPPTPLASRGAPAQSQQTQHSVEPQAPSSLPLPAAPLPILIPSSPQASSLSGPSPESSRLSSSSLSSLGEDQDSVLTPEEVALCLELSEGEETPRNSVSPVPRAPSPPVTYGYISIPAASELADVGRAGGGVGSEVRGLLARASLVSSSDGSFLADAHFARALAMAVDSFGLGLEPREVDCVFTDASSPPSPRDDLFLTSTLSLPLWEWRSDWLEDMENPHSQRLGRGLPPWPPDSRISSRRSQLGRPEPKSSRPDSSPLLSPPSIIHSTARSFGLRSSLIF</sequence>
<dbReference type="PANTHER" id="PTHR44170">
    <property type="entry name" value="PROTEIN SIDEKICK"/>
    <property type="match status" value="1"/>
</dbReference>
<evidence type="ECO:0000256" key="2">
    <source>
        <dbReference type="ARBA" id="ARBA00022553"/>
    </source>
</evidence>
<evidence type="ECO:0000256" key="14">
    <source>
        <dbReference type="ARBA" id="ARBA00067996"/>
    </source>
</evidence>
<dbReference type="SUPFAM" id="SSF48726">
    <property type="entry name" value="Immunoglobulin"/>
    <property type="match status" value="2"/>
</dbReference>
<keyword evidence="5" id="KW-0677">Repeat</keyword>
<feature type="compositionally biased region" description="Polar residues" evidence="15">
    <location>
        <begin position="712"/>
        <end position="721"/>
    </location>
</feature>
<keyword evidence="1" id="KW-0217">Developmental protein</keyword>
<dbReference type="GO" id="GO:0043537">
    <property type="term" value="P:negative regulation of blood vessel endothelial cell migration"/>
    <property type="evidence" value="ECO:0007669"/>
    <property type="project" value="Ensembl"/>
</dbReference>
<dbReference type="SMART" id="SM00060">
    <property type="entry name" value="FN3"/>
    <property type="match status" value="2"/>
</dbReference>
<keyword evidence="9" id="KW-0325">Glycoprotein</keyword>
<dbReference type="FunFam" id="2.60.40.10:FF:000840">
    <property type="entry name" value="Roundabout guidance receptor 4"/>
    <property type="match status" value="1"/>
</dbReference>
<feature type="domain" description="Fibronectin type-III" evidence="18">
    <location>
        <begin position="237"/>
        <end position="332"/>
    </location>
</feature>
<keyword evidence="8" id="KW-0675">Receptor</keyword>